<keyword evidence="1" id="KW-0812">Transmembrane</keyword>
<organism evidence="2 3">
    <name type="scientific">Clostridium celatum DSM 1785</name>
    <dbReference type="NCBI Taxonomy" id="545697"/>
    <lineage>
        <taxon>Bacteria</taxon>
        <taxon>Bacillati</taxon>
        <taxon>Bacillota</taxon>
        <taxon>Clostridia</taxon>
        <taxon>Eubacteriales</taxon>
        <taxon>Clostridiaceae</taxon>
        <taxon>Clostridium</taxon>
    </lineage>
</organism>
<dbReference type="InterPro" id="IPR021338">
    <property type="entry name" value="DUF2953"/>
</dbReference>
<dbReference type="Proteomes" id="UP000010420">
    <property type="component" value="Unassembled WGS sequence"/>
</dbReference>
<protein>
    <recommendedName>
        <fullName evidence="4">DUF2953 domain-containing protein</fullName>
    </recommendedName>
</protein>
<evidence type="ECO:0008006" key="4">
    <source>
        <dbReference type="Google" id="ProtNLM"/>
    </source>
</evidence>
<keyword evidence="1" id="KW-0472">Membrane</keyword>
<dbReference type="PATRIC" id="fig|545697.3.peg.1627"/>
<feature type="transmembrane region" description="Helical" evidence="1">
    <location>
        <begin position="126"/>
        <end position="143"/>
    </location>
</feature>
<dbReference type="OrthoDB" id="1931555at2"/>
<keyword evidence="1" id="KW-1133">Transmembrane helix</keyword>
<evidence type="ECO:0000256" key="1">
    <source>
        <dbReference type="SAM" id="Phobius"/>
    </source>
</evidence>
<sequence>MLFYIILILLLLLFIPLPLKFSIFISKEEYFFKFYNLNLFSKDDGLIKKILNKKKNSKIKEDKHVDDEINKANKNSNKKEKKNFNIKFDKHLIKNIYKTIKKNKFKPSIKYNGNIKYSLSDSSNTAIFYGLLSNINPFLYYLFNIVFKVKKFKNKFNPIFKDEIIYELSISCIITFNLAQIIYIALLILKCLLKNKEVNPV</sequence>
<name>L1QGB5_9CLOT</name>
<dbReference type="STRING" id="545697.HMPREF0216_01652"/>
<proteinExistence type="predicted"/>
<reference evidence="2 3" key="1">
    <citation type="submission" date="2012-05" db="EMBL/GenBank/DDBJ databases">
        <authorList>
            <person name="Weinstock G."/>
            <person name="Sodergren E."/>
            <person name="Lobos E.A."/>
            <person name="Fulton L."/>
            <person name="Fulton R."/>
            <person name="Courtney L."/>
            <person name="Fronick C."/>
            <person name="O'Laughlin M."/>
            <person name="Godfrey J."/>
            <person name="Wilson R.M."/>
            <person name="Miner T."/>
            <person name="Farmer C."/>
            <person name="Delehaunty K."/>
            <person name="Cordes M."/>
            <person name="Minx P."/>
            <person name="Tomlinson C."/>
            <person name="Chen J."/>
            <person name="Wollam A."/>
            <person name="Pepin K.H."/>
            <person name="Bhonagiri V."/>
            <person name="Zhang X."/>
            <person name="Suruliraj S."/>
            <person name="Warren W."/>
            <person name="Mitreva M."/>
            <person name="Mardis E.R."/>
            <person name="Wilson R.K."/>
        </authorList>
    </citation>
    <scope>NUCLEOTIDE SEQUENCE [LARGE SCALE GENOMIC DNA]</scope>
    <source>
        <strain evidence="2 3">DSM 1785</strain>
    </source>
</reference>
<dbReference type="HOGENOM" id="CLU_118473_1_0_9"/>
<dbReference type="eggNOG" id="ENOG50322CW">
    <property type="taxonomic scope" value="Bacteria"/>
</dbReference>
<dbReference type="AlphaFoldDB" id="L1QGB5"/>
<dbReference type="Pfam" id="PF11167">
    <property type="entry name" value="DUF2953"/>
    <property type="match status" value="1"/>
</dbReference>
<dbReference type="EMBL" id="AMEZ01000048">
    <property type="protein sequence ID" value="EKY27049.1"/>
    <property type="molecule type" value="Genomic_DNA"/>
</dbReference>
<comment type="caution">
    <text evidence="2">The sequence shown here is derived from an EMBL/GenBank/DDBJ whole genome shotgun (WGS) entry which is preliminary data.</text>
</comment>
<evidence type="ECO:0000313" key="3">
    <source>
        <dbReference type="Proteomes" id="UP000010420"/>
    </source>
</evidence>
<evidence type="ECO:0000313" key="2">
    <source>
        <dbReference type="EMBL" id="EKY27049.1"/>
    </source>
</evidence>
<keyword evidence="3" id="KW-1185">Reference proteome</keyword>
<accession>L1QGB5</accession>
<gene>
    <name evidence="2" type="ORF">HMPREF0216_01652</name>
</gene>
<feature type="transmembrane region" description="Helical" evidence="1">
    <location>
        <begin position="164"/>
        <end position="189"/>
    </location>
</feature>